<keyword evidence="6 9" id="KW-0732">Signal</keyword>
<feature type="signal peptide" evidence="9">
    <location>
        <begin position="1"/>
        <end position="20"/>
    </location>
</feature>
<dbReference type="Gene3D" id="3.30.465.10">
    <property type="match status" value="1"/>
</dbReference>
<evidence type="ECO:0000313" key="11">
    <source>
        <dbReference type="EMBL" id="RWR77861.1"/>
    </source>
</evidence>
<organism evidence="11 12">
    <name type="scientific">Cinnamomum micranthum f. kanehirae</name>
    <dbReference type="NCBI Taxonomy" id="337451"/>
    <lineage>
        <taxon>Eukaryota</taxon>
        <taxon>Viridiplantae</taxon>
        <taxon>Streptophyta</taxon>
        <taxon>Embryophyta</taxon>
        <taxon>Tracheophyta</taxon>
        <taxon>Spermatophyta</taxon>
        <taxon>Magnoliopsida</taxon>
        <taxon>Magnoliidae</taxon>
        <taxon>Laurales</taxon>
        <taxon>Lauraceae</taxon>
        <taxon>Cinnamomum</taxon>
    </lineage>
</organism>
<dbReference type="InterPro" id="IPR016167">
    <property type="entry name" value="FAD-bd_PCMH_sub1"/>
</dbReference>
<evidence type="ECO:0000313" key="12">
    <source>
        <dbReference type="Proteomes" id="UP000283530"/>
    </source>
</evidence>
<dbReference type="GO" id="GO:0019853">
    <property type="term" value="P:L-ascorbic acid biosynthetic process"/>
    <property type="evidence" value="ECO:0007669"/>
    <property type="project" value="UniProtKB-UniPathway"/>
</dbReference>
<comment type="pathway">
    <text evidence="2">Cofactor biosynthesis; L-ascorbate biosynthesis.</text>
</comment>
<dbReference type="OrthoDB" id="610608at2759"/>
<dbReference type="InterPro" id="IPR050432">
    <property type="entry name" value="FAD-linked_Oxidoreductases_BP"/>
</dbReference>
<proteinExistence type="inferred from homology"/>
<comment type="cofactor">
    <cofactor evidence="1">
        <name>FAD</name>
        <dbReference type="ChEBI" id="CHEBI:57692"/>
    </cofactor>
</comment>
<evidence type="ECO:0000259" key="10">
    <source>
        <dbReference type="PROSITE" id="PS51387"/>
    </source>
</evidence>
<dbReference type="PROSITE" id="PS51387">
    <property type="entry name" value="FAD_PCMH"/>
    <property type="match status" value="1"/>
</dbReference>
<keyword evidence="12" id="KW-1185">Reference proteome</keyword>
<dbReference type="Gene3D" id="3.30.70.2520">
    <property type="match status" value="1"/>
</dbReference>
<dbReference type="Gene3D" id="3.30.43.10">
    <property type="entry name" value="Uridine Diphospho-n-acetylenolpyruvylglucosamine Reductase, domain 2"/>
    <property type="match status" value="1"/>
</dbReference>
<evidence type="ECO:0000256" key="9">
    <source>
        <dbReference type="SAM" id="SignalP"/>
    </source>
</evidence>
<evidence type="ECO:0000256" key="1">
    <source>
        <dbReference type="ARBA" id="ARBA00001974"/>
    </source>
</evidence>
<dbReference type="InterPro" id="IPR006094">
    <property type="entry name" value="Oxid_FAD_bind_N"/>
</dbReference>
<dbReference type="InterPro" id="IPR016169">
    <property type="entry name" value="FAD-bd_PCMH_sub2"/>
</dbReference>
<dbReference type="AlphaFoldDB" id="A0A443NH56"/>
<protein>
    <recommendedName>
        <fullName evidence="4">L-gulonolactone oxidase</fullName>
        <ecNumber evidence="4">1.1.3.8</ecNumber>
    </recommendedName>
</protein>
<dbReference type="EC" id="1.1.3.8" evidence="4"/>
<dbReference type="Pfam" id="PF01565">
    <property type="entry name" value="FAD_binding_4"/>
    <property type="match status" value="1"/>
</dbReference>
<dbReference type="InterPro" id="IPR010030">
    <property type="entry name" value="GULO_Plant"/>
</dbReference>
<dbReference type="GO" id="GO:0016020">
    <property type="term" value="C:membrane"/>
    <property type="evidence" value="ECO:0007669"/>
    <property type="project" value="InterPro"/>
</dbReference>
<evidence type="ECO:0000256" key="5">
    <source>
        <dbReference type="ARBA" id="ARBA00022644"/>
    </source>
</evidence>
<dbReference type="Pfam" id="PF22906">
    <property type="entry name" value="GULLO2-like_3rd"/>
    <property type="match status" value="1"/>
</dbReference>
<dbReference type="InterPro" id="IPR016166">
    <property type="entry name" value="FAD-bd_PCMH"/>
</dbReference>
<accession>A0A443NH56</accession>
<dbReference type="InterPro" id="IPR007173">
    <property type="entry name" value="ALO_C"/>
</dbReference>
<evidence type="ECO:0000256" key="6">
    <source>
        <dbReference type="ARBA" id="ARBA00022729"/>
    </source>
</evidence>
<dbReference type="Pfam" id="PF04030">
    <property type="entry name" value="ALO"/>
    <property type="match status" value="1"/>
</dbReference>
<evidence type="ECO:0000256" key="4">
    <source>
        <dbReference type="ARBA" id="ARBA00013121"/>
    </source>
</evidence>
<dbReference type="GO" id="GO:0003885">
    <property type="term" value="F:D-arabinono-1,4-lactone oxidase activity"/>
    <property type="evidence" value="ECO:0007669"/>
    <property type="project" value="InterPro"/>
</dbReference>
<evidence type="ECO:0000256" key="3">
    <source>
        <dbReference type="ARBA" id="ARBA00005466"/>
    </source>
</evidence>
<dbReference type="Proteomes" id="UP000283530">
    <property type="component" value="Unassembled WGS sequence"/>
</dbReference>
<dbReference type="PANTHER" id="PTHR13878">
    <property type="entry name" value="GULONOLACTONE OXIDASE"/>
    <property type="match status" value="1"/>
</dbReference>
<dbReference type="UniPathway" id="UPA00132"/>
<dbReference type="GO" id="GO:0050105">
    <property type="term" value="F:L-gulonolactone oxidase activity"/>
    <property type="evidence" value="ECO:0007669"/>
    <property type="project" value="UniProtKB-EC"/>
</dbReference>
<dbReference type="EMBL" id="QPKB01000002">
    <property type="protein sequence ID" value="RWR77861.1"/>
    <property type="molecule type" value="Genomic_DNA"/>
</dbReference>
<feature type="domain" description="FAD-binding PCMH-type" evidence="10">
    <location>
        <begin position="47"/>
        <end position="229"/>
    </location>
</feature>
<gene>
    <name evidence="11" type="ORF">CKAN_00636500</name>
</gene>
<evidence type="ECO:0000256" key="7">
    <source>
        <dbReference type="ARBA" id="ARBA00023002"/>
    </source>
</evidence>
<evidence type="ECO:0000256" key="2">
    <source>
        <dbReference type="ARBA" id="ARBA00005147"/>
    </source>
</evidence>
<name>A0A443NH56_9MAGN</name>
<dbReference type="PANTHER" id="PTHR13878:SF125">
    <property type="entry name" value="L-GULONOLACTONE OXIDASE 3"/>
    <property type="match status" value="1"/>
</dbReference>
<keyword evidence="5" id="KW-0060">Ascorbate biosynthesis</keyword>
<reference evidence="11 12" key="1">
    <citation type="journal article" date="2019" name="Nat. Plants">
        <title>Stout camphor tree genome fills gaps in understanding of flowering plant genome evolution.</title>
        <authorList>
            <person name="Chaw S.M."/>
            <person name="Liu Y.C."/>
            <person name="Wu Y.W."/>
            <person name="Wang H.Y."/>
            <person name="Lin C.I."/>
            <person name="Wu C.S."/>
            <person name="Ke H.M."/>
            <person name="Chang L.Y."/>
            <person name="Hsu C.Y."/>
            <person name="Yang H.T."/>
            <person name="Sudianto E."/>
            <person name="Hsu M.H."/>
            <person name="Wu K.P."/>
            <person name="Wang L.N."/>
            <person name="Leebens-Mack J.H."/>
            <person name="Tsai I.J."/>
        </authorList>
    </citation>
    <scope>NUCLEOTIDE SEQUENCE [LARGE SCALE GENOMIC DNA]</scope>
    <source>
        <strain evidence="12">cv. Chaw 1501</strain>
        <tissue evidence="11">Young leaves</tissue>
    </source>
</reference>
<dbReference type="NCBIfam" id="TIGR01677">
    <property type="entry name" value="pln_FAD_oxido"/>
    <property type="match status" value="1"/>
</dbReference>
<dbReference type="STRING" id="337451.A0A443NH56"/>
<comment type="catalytic activity">
    <reaction evidence="8">
        <text>L-gulono-1,4-lactone + O2 = L-ascorbate + H2O2 + H(+)</text>
        <dbReference type="Rhea" id="RHEA:32363"/>
        <dbReference type="ChEBI" id="CHEBI:15378"/>
        <dbReference type="ChEBI" id="CHEBI:15379"/>
        <dbReference type="ChEBI" id="CHEBI:16240"/>
        <dbReference type="ChEBI" id="CHEBI:17587"/>
        <dbReference type="ChEBI" id="CHEBI:38290"/>
        <dbReference type="EC" id="1.1.3.8"/>
    </reaction>
</comment>
<dbReference type="InterPro" id="IPR036318">
    <property type="entry name" value="FAD-bd_PCMH-like_sf"/>
</dbReference>
<dbReference type="SUPFAM" id="SSF56176">
    <property type="entry name" value="FAD-binding/transporter-associated domain-like"/>
    <property type="match status" value="1"/>
</dbReference>
<sequence>MSLLLLLLLLLHGLIPLTQAVPPRPPVLCDSLGCNVSNAYGRWTDPTPCRASTIVYPRTEEEIRQAVATATRKNLKVKVVTGYGHSIPKLTCPASPPENSMLISTAAYSSSIEVDPHNLRVTADSGVGIRDLIDRVEEAGLSLVASTYWEGASLGGVISTGSHGSSWWGEGGAVHEQVVGLSLVIPAGPSEGYARIIRIDGGDPLFDAVRVSLGVVGVICKVTLSLELGFKRSITNSFNDDAHLEDKFMDIAQIYEFADIIWYPSQYQAVYRYDNRVPLDSLGDGINDFIGFQSMPVPVYMAARATEEELESERDVRGKCVMAASQVAYKELVANGLKNNVIFTGYPVVGRQGRMQTSGSCLHLSMCPWDPRIKGLRIYEASAVFPASKFRDFIQDVKMLRDLKPRNFCGLDIYTGFLIRFIKASQAYLGPSEDSVAADFTFYQADKPLMPRLNQDVWEEVEQMAFFKYRAKPHWAKNRNLAFLGVEDKYPNFSKFIAVKQQLDPQGMFSSEWSDEILFGKGASKGDGCAMAGQCICSEDRHCSPGDQYFCKPGLVYKEARVCRYSPSSMSSP</sequence>
<evidence type="ECO:0000256" key="8">
    <source>
        <dbReference type="ARBA" id="ARBA00048083"/>
    </source>
</evidence>
<comment type="caution">
    <text evidence="11">The sequence shown here is derived from an EMBL/GenBank/DDBJ whole genome shotgun (WGS) entry which is preliminary data.</text>
</comment>
<keyword evidence="7" id="KW-0560">Oxidoreductase</keyword>
<comment type="similarity">
    <text evidence="3">Belongs to the oxygen-dependent FAD-linked oxidoreductase family.</text>
</comment>
<dbReference type="GO" id="GO:0071949">
    <property type="term" value="F:FAD binding"/>
    <property type="evidence" value="ECO:0007669"/>
    <property type="project" value="InterPro"/>
</dbReference>
<feature type="chain" id="PRO_5019382531" description="L-gulonolactone oxidase" evidence="9">
    <location>
        <begin position="21"/>
        <end position="573"/>
    </location>
</feature>
<dbReference type="InterPro" id="IPR055154">
    <property type="entry name" value="GULLO2-like_C"/>
</dbReference>